<proteinExistence type="predicted"/>
<comment type="caution">
    <text evidence="2">The sequence shown here is derived from an EMBL/GenBank/DDBJ whole genome shotgun (WGS) entry which is preliminary data.</text>
</comment>
<dbReference type="Proteomes" id="UP001571476">
    <property type="component" value="Unassembled WGS sequence"/>
</dbReference>
<dbReference type="EMBL" id="JBGOSP010000051">
    <property type="protein sequence ID" value="MFA3843120.1"/>
    <property type="molecule type" value="Genomic_DNA"/>
</dbReference>
<sequence>MGPDRPGDWTSVTRIFRDGHTVTWWAADAQLGWWGPDGTARLVVATTDPATLPAQSTWYLATDLSLPADHGRRTAQPRPPTWPKLCGSPALD</sequence>
<evidence type="ECO:0000313" key="3">
    <source>
        <dbReference type="Proteomes" id="UP001571476"/>
    </source>
</evidence>
<protein>
    <submittedName>
        <fullName evidence="2">Uncharacterized protein</fullName>
    </submittedName>
</protein>
<reference evidence="2 3" key="1">
    <citation type="submission" date="2024-08" db="EMBL/GenBank/DDBJ databases">
        <title>Genome sequence of Streptomyces aureus CACIA-1.46HGO.</title>
        <authorList>
            <person name="Evangelista-Martinez Z."/>
        </authorList>
    </citation>
    <scope>NUCLEOTIDE SEQUENCE [LARGE SCALE GENOMIC DNA]</scope>
    <source>
        <strain evidence="2 3">CACIA-1.46HGO</strain>
    </source>
</reference>
<evidence type="ECO:0000313" key="2">
    <source>
        <dbReference type="EMBL" id="MFA3843120.1"/>
    </source>
</evidence>
<name>A0ABV4SXS9_9ACTN</name>
<gene>
    <name evidence="2" type="ORF">ACEG43_44520</name>
</gene>
<organism evidence="2 3">
    <name type="scientific">Streptomyces aureus</name>
    <dbReference type="NCBI Taxonomy" id="193461"/>
    <lineage>
        <taxon>Bacteria</taxon>
        <taxon>Bacillati</taxon>
        <taxon>Actinomycetota</taxon>
        <taxon>Actinomycetes</taxon>
        <taxon>Kitasatosporales</taxon>
        <taxon>Streptomycetaceae</taxon>
        <taxon>Streptomyces</taxon>
    </lineage>
</organism>
<keyword evidence="3" id="KW-1185">Reference proteome</keyword>
<evidence type="ECO:0000256" key="1">
    <source>
        <dbReference type="SAM" id="MobiDB-lite"/>
    </source>
</evidence>
<feature type="region of interest" description="Disordered" evidence="1">
    <location>
        <begin position="69"/>
        <end position="92"/>
    </location>
</feature>
<accession>A0ABV4SXS9</accession>